<feature type="transmembrane region" description="Helical" evidence="2">
    <location>
        <begin position="6"/>
        <end position="27"/>
    </location>
</feature>
<keyword evidence="2" id="KW-1133">Transmembrane helix</keyword>
<keyword evidence="2" id="KW-0812">Transmembrane</keyword>
<comment type="caution">
    <text evidence="3">The sequence shown here is derived from an EMBL/GenBank/DDBJ whole genome shotgun (WGS) entry which is preliminary data.</text>
</comment>
<protein>
    <submittedName>
        <fullName evidence="3">Uncharacterized protein</fullName>
    </submittedName>
</protein>
<keyword evidence="4" id="KW-1185">Reference proteome</keyword>
<name>A0A4Y9ZS61_9AGAM</name>
<evidence type="ECO:0000313" key="3">
    <source>
        <dbReference type="EMBL" id="TFY77070.1"/>
    </source>
</evidence>
<evidence type="ECO:0000313" key="4">
    <source>
        <dbReference type="Proteomes" id="UP000298061"/>
    </source>
</evidence>
<organism evidence="3 4">
    <name type="scientific">Hericium alpestre</name>
    <dbReference type="NCBI Taxonomy" id="135208"/>
    <lineage>
        <taxon>Eukaryota</taxon>
        <taxon>Fungi</taxon>
        <taxon>Dikarya</taxon>
        <taxon>Basidiomycota</taxon>
        <taxon>Agaricomycotina</taxon>
        <taxon>Agaricomycetes</taxon>
        <taxon>Russulales</taxon>
        <taxon>Hericiaceae</taxon>
        <taxon>Hericium</taxon>
    </lineage>
</organism>
<dbReference type="Proteomes" id="UP000298061">
    <property type="component" value="Unassembled WGS sequence"/>
</dbReference>
<reference evidence="3 4" key="1">
    <citation type="submission" date="2019-02" db="EMBL/GenBank/DDBJ databases">
        <title>Genome sequencing of the rare red list fungi Hericium alpestre (H. flagellum).</title>
        <authorList>
            <person name="Buettner E."/>
            <person name="Kellner H."/>
        </authorList>
    </citation>
    <scope>NUCLEOTIDE SEQUENCE [LARGE SCALE GENOMIC DNA]</scope>
    <source>
        <strain evidence="3 4">DSM 108284</strain>
    </source>
</reference>
<proteinExistence type="predicted"/>
<evidence type="ECO:0000256" key="2">
    <source>
        <dbReference type="SAM" id="Phobius"/>
    </source>
</evidence>
<feature type="region of interest" description="Disordered" evidence="1">
    <location>
        <begin position="42"/>
        <end position="118"/>
    </location>
</feature>
<sequence length="118" mass="13295">MGGHRNFVGVIVISLLVLLALVLCVLFSRWAKPFRKFCRRENRRRSQVPTVLLQGPGGGDAEELRFDDGKDEGNESPRTDSGFASPGSEKVRFEVSEISQNTHPTRPKKAFQLPWSRK</sequence>
<accession>A0A4Y9ZS61</accession>
<gene>
    <name evidence="3" type="ORF">EWM64_g6944</name>
</gene>
<keyword evidence="2" id="KW-0472">Membrane</keyword>
<feature type="compositionally biased region" description="Basic and acidic residues" evidence="1">
    <location>
        <begin position="62"/>
        <end position="78"/>
    </location>
</feature>
<dbReference type="AlphaFoldDB" id="A0A4Y9ZS61"/>
<dbReference type="EMBL" id="SFCI01001010">
    <property type="protein sequence ID" value="TFY77070.1"/>
    <property type="molecule type" value="Genomic_DNA"/>
</dbReference>
<evidence type="ECO:0000256" key="1">
    <source>
        <dbReference type="SAM" id="MobiDB-lite"/>
    </source>
</evidence>